<dbReference type="AlphaFoldDB" id="A0A0N1FH40"/>
<dbReference type="PATRIC" id="fig|1526658.3.peg.4594"/>
<sequence length="110" mass="12149">MAGDWSDLTKRVAKGIAEVRKTTGSELVAESMPVALAGRVPAGPVIQHRRRRAEGTHRFVLILPFGEGEVRVELEPQDYASLTREMVRFWNEQGPEASKPPVPQQEASGE</sequence>
<proteinExistence type="predicted"/>
<keyword evidence="3" id="KW-1185">Reference proteome</keyword>
<evidence type="ECO:0000313" key="3">
    <source>
        <dbReference type="Proteomes" id="UP000037822"/>
    </source>
</evidence>
<gene>
    <name evidence="2" type="ORF">AE618_16095</name>
</gene>
<feature type="region of interest" description="Disordered" evidence="1">
    <location>
        <begin position="91"/>
        <end position="110"/>
    </location>
</feature>
<evidence type="ECO:0000256" key="1">
    <source>
        <dbReference type="SAM" id="MobiDB-lite"/>
    </source>
</evidence>
<dbReference type="RefSeq" id="WP_054210054.1">
    <property type="nucleotide sequence ID" value="NZ_LGSZ01000047.1"/>
</dbReference>
<dbReference type="Proteomes" id="UP000037822">
    <property type="component" value="Unassembled WGS sequence"/>
</dbReference>
<reference evidence="2 3" key="1">
    <citation type="submission" date="2015-07" db="EMBL/GenBank/DDBJ databases">
        <title>Whole genome sequencing of Bosea vaviloviae isolated from cave pool.</title>
        <authorList>
            <person name="Tan N.E.H."/>
            <person name="Lee Y.P."/>
            <person name="Gan H.M."/>
            <person name="Barton H."/>
            <person name="Savka M.A."/>
        </authorList>
    </citation>
    <scope>NUCLEOTIDE SEQUENCE [LARGE SCALE GENOMIC DNA]</scope>
    <source>
        <strain evidence="2 3">SD260</strain>
    </source>
</reference>
<accession>A0A0N1FH40</accession>
<dbReference type="OrthoDB" id="8160542at2"/>
<protein>
    <submittedName>
        <fullName evidence="2">Uncharacterized protein</fullName>
    </submittedName>
</protein>
<name>A0A0N1FH40_9HYPH</name>
<comment type="caution">
    <text evidence="2">The sequence shown here is derived from an EMBL/GenBank/DDBJ whole genome shotgun (WGS) entry which is preliminary data.</text>
</comment>
<dbReference type="EMBL" id="LGSZ01000047">
    <property type="protein sequence ID" value="KPH80046.1"/>
    <property type="molecule type" value="Genomic_DNA"/>
</dbReference>
<evidence type="ECO:0000313" key="2">
    <source>
        <dbReference type="EMBL" id="KPH80046.1"/>
    </source>
</evidence>
<organism evidence="2 3">
    <name type="scientific">Bosea vaviloviae</name>
    <dbReference type="NCBI Taxonomy" id="1526658"/>
    <lineage>
        <taxon>Bacteria</taxon>
        <taxon>Pseudomonadati</taxon>
        <taxon>Pseudomonadota</taxon>
        <taxon>Alphaproteobacteria</taxon>
        <taxon>Hyphomicrobiales</taxon>
        <taxon>Boseaceae</taxon>
        <taxon>Bosea</taxon>
    </lineage>
</organism>